<reference evidence="7 8" key="2">
    <citation type="journal article" date="2019" name="G3 (Bethesda)">
        <title>Hybrid Assembly of the Genome of the Entomopathogenic Nematode Steinernema carpocapsae Identifies the X-Chromosome.</title>
        <authorList>
            <person name="Serra L."/>
            <person name="Macchietto M."/>
            <person name="Macias-Munoz A."/>
            <person name="McGill C.J."/>
            <person name="Rodriguez I.M."/>
            <person name="Rodriguez B."/>
            <person name="Murad R."/>
            <person name="Mortazavi A."/>
        </authorList>
    </citation>
    <scope>NUCLEOTIDE SEQUENCE [LARGE SCALE GENOMIC DNA]</scope>
    <source>
        <strain evidence="7 8">ALL</strain>
    </source>
</reference>
<accession>A0A4U5M6H6</accession>
<dbReference type="Pfam" id="PF00335">
    <property type="entry name" value="Tetraspanin"/>
    <property type="match status" value="1"/>
</dbReference>
<keyword evidence="8" id="KW-1185">Reference proteome</keyword>
<dbReference type="GO" id="GO:0016020">
    <property type="term" value="C:membrane"/>
    <property type="evidence" value="ECO:0007669"/>
    <property type="project" value="UniProtKB-SubCell"/>
</dbReference>
<protein>
    <recommendedName>
        <fullName evidence="9">Tetraspanin</fullName>
    </recommendedName>
</protein>
<comment type="caution">
    <text evidence="7">The sequence shown here is derived from an EMBL/GenBank/DDBJ whole genome shotgun (WGS) entry which is preliminary data.</text>
</comment>
<dbReference type="InterPro" id="IPR018499">
    <property type="entry name" value="Tetraspanin/Peripherin"/>
</dbReference>
<comment type="subcellular location">
    <subcellularLocation>
        <location evidence="1">Membrane</location>
        <topology evidence="1">Multi-pass membrane protein</topology>
    </subcellularLocation>
</comment>
<dbReference type="EMBL" id="AZBU02000009">
    <property type="protein sequence ID" value="TKR64143.1"/>
    <property type="molecule type" value="Genomic_DNA"/>
</dbReference>
<evidence type="ECO:0000313" key="8">
    <source>
        <dbReference type="Proteomes" id="UP000298663"/>
    </source>
</evidence>
<evidence type="ECO:0000256" key="3">
    <source>
        <dbReference type="ARBA" id="ARBA00022989"/>
    </source>
</evidence>
<sequence>MCSCKCLAVTLVIITLVGSGIAAGFIGYKAATEESKPGQHPWSLWILFSIYLIAFLISLMGLFGLCRNIGCLLLPYIMVMFLMLILNICTLAITGLNYSDKNKDEQKQFSNIMALVIPCLTTGGYLILVIILLCACAQLRKGGGGGGQQ</sequence>
<reference evidence="7 8" key="1">
    <citation type="journal article" date="2015" name="Genome Biol.">
        <title>Comparative genomics of Steinernema reveals deeply conserved gene regulatory networks.</title>
        <authorList>
            <person name="Dillman A.R."/>
            <person name="Macchietto M."/>
            <person name="Porter C.F."/>
            <person name="Rogers A."/>
            <person name="Williams B."/>
            <person name="Antoshechkin I."/>
            <person name="Lee M.M."/>
            <person name="Goodwin Z."/>
            <person name="Lu X."/>
            <person name="Lewis E.E."/>
            <person name="Goodrich-Blair H."/>
            <person name="Stock S.P."/>
            <person name="Adams B.J."/>
            <person name="Sternberg P.W."/>
            <person name="Mortazavi A."/>
        </authorList>
    </citation>
    <scope>NUCLEOTIDE SEQUENCE [LARGE SCALE GENOMIC DNA]</scope>
    <source>
        <strain evidence="7 8">ALL</strain>
    </source>
</reference>
<evidence type="ECO:0000256" key="5">
    <source>
        <dbReference type="SAM" id="Phobius"/>
    </source>
</evidence>
<keyword evidence="6" id="KW-0732">Signal</keyword>
<organism evidence="7 8">
    <name type="scientific">Steinernema carpocapsae</name>
    <name type="common">Entomopathogenic nematode</name>
    <dbReference type="NCBI Taxonomy" id="34508"/>
    <lineage>
        <taxon>Eukaryota</taxon>
        <taxon>Metazoa</taxon>
        <taxon>Ecdysozoa</taxon>
        <taxon>Nematoda</taxon>
        <taxon>Chromadorea</taxon>
        <taxon>Rhabditida</taxon>
        <taxon>Tylenchina</taxon>
        <taxon>Panagrolaimomorpha</taxon>
        <taxon>Strongyloidoidea</taxon>
        <taxon>Steinernematidae</taxon>
        <taxon>Steinernema</taxon>
    </lineage>
</organism>
<evidence type="ECO:0008006" key="9">
    <source>
        <dbReference type="Google" id="ProtNLM"/>
    </source>
</evidence>
<feature type="signal peptide" evidence="6">
    <location>
        <begin position="1"/>
        <end position="22"/>
    </location>
</feature>
<proteinExistence type="predicted"/>
<keyword evidence="3 5" id="KW-1133">Transmembrane helix</keyword>
<keyword evidence="2 5" id="KW-0812">Transmembrane</keyword>
<gene>
    <name evidence="7" type="ORF">L596_024725</name>
</gene>
<name>A0A4U5M6H6_STECR</name>
<evidence type="ECO:0000256" key="6">
    <source>
        <dbReference type="SAM" id="SignalP"/>
    </source>
</evidence>
<evidence type="ECO:0000256" key="4">
    <source>
        <dbReference type="ARBA" id="ARBA00023136"/>
    </source>
</evidence>
<feature type="transmembrane region" description="Helical" evidence="5">
    <location>
        <begin position="73"/>
        <end position="93"/>
    </location>
</feature>
<keyword evidence="4 5" id="KW-0472">Membrane</keyword>
<evidence type="ECO:0000256" key="1">
    <source>
        <dbReference type="ARBA" id="ARBA00004141"/>
    </source>
</evidence>
<evidence type="ECO:0000313" key="7">
    <source>
        <dbReference type="EMBL" id="TKR64143.1"/>
    </source>
</evidence>
<feature type="transmembrane region" description="Helical" evidence="5">
    <location>
        <begin position="46"/>
        <end position="66"/>
    </location>
</feature>
<dbReference type="AlphaFoldDB" id="A0A4U5M6H6"/>
<evidence type="ECO:0000256" key="2">
    <source>
        <dbReference type="ARBA" id="ARBA00022692"/>
    </source>
</evidence>
<dbReference type="Proteomes" id="UP000298663">
    <property type="component" value="Unassembled WGS sequence"/>
</dbReference>
<feature type="transmembrane region" description="Helical" evidence="5">
    <location>
        <begin position="113"/>
        <end position="135"/>
    </location>
</feature>
<feature type="chain" id="PRO_5020381003" description="Tetraspanin" evidence="6">
    <location>
        <begin position="23"/>
        <end position="149"/>
    </location>
</feature>